<dbReference type="GO" id="GO:0020037">
    <property type="term" value="F:heme binding"/>
    <property type="evidence" value="ECO:0007669"/>
    <property type="project" value="InterPro"/>
</dbReference>
<comment type="caution">
    <text evidence="13">The sequence shown here is derived from an EMBL/GenBank/DDBJ whole genome shotgun (WGS) entry which is preliminary data.</text>
</comment>
<dbReference type="Pfam" id="PF00199">
    <property type="entry name" value="Catalase"/>
    <property type="match status" value="1"/>
</dbReference>
<dbReference type="GO" id="GO:0042744">
    <property type="term" value="P:hydrogen peroxide catabolic process"/>
    <property type="evidence" value="ECO:0007669"/>
    <property type="project" value="TreeGrafter"/>
</dbReference>
<evidence type="ECO:0000256" key="1">
    <source>
        <dbReference type="ARBA" id="ARBA00005329"/>
    </source>
</evidence>
<comment type="function">
    <text evidence="7">Has an organic peroxide-dependent peroxidase activity.</text>
</comment>
<dbReference type="GO" id="GO:0046872">
    <property type="term" value="F:metal ion binding"/>
    <property type="evidence" value="ECO:0007669"/>
    <property type="project" value="UniProtKB-KW"/>
</dbReference>
<dbReference type="GO" id="GO:0042542">
    <property type="term" value="P:response to hydrogen peroxide"/>
    <property type="evidence" value="ECO:0007669"/>
    <property type="project" value="TreeGrafter"/>
</dbReference>
<keyword evidence="4 7" id="KW-0479">Metal-binding</keyword>
<evidence type="ECO:0000256" key="7">
    <source>
        <dbReference type="PIRNR" id="PIRNR000296"/>
    </source>
</evidence>
<dbReference type="EMBL" id="JACCJZ010000010">
    <property type="protein sequence ID" value="NYZ61880.1"/>
    <property type="molecule type" value="Genomic_DNA"/>
</dbReference>
<dbReference type="EC" id="1.11.1.-" evidence="7"/>
<dbReference type="PANTHER" id="PTHR11465">
    <property type="entry name" value="CATALASE"/>
    <property type="match status" value="1"/>
</dbReference>
<evidence type="ECO:0000256" key="8">
    <source>
        <dbReference type="PIRSR" id="PIRSR000296-1"/>
    </source>
</evidence>
<feature type="region of interest" description="Disordered" evidence="10">
    <location>
        <begin position="339"/>
        <end position="361"/>
    </location>
</feature>
<evidence type="ECO:0000259" key="12">
    <source>
        <dbReference type="SMART" id="SM01060"/>
    </source>
</evidence>
<dbReference type="PIRSF" id="PIRSF000296">
    <property type="entry name" value="SrpA"/>
    <property type="match status" value="1"/>
</dbReference>
<keyword evidence="5 7" id="KW-0560">Oxidoreductase</keyword>
<evidence type="ECO:0000256" key="9">
    <source>
        <dbReference type="PIRSR" id="PIRSR000296-2"/>
    </source>
</evidence>
<dbReference type="PANTHER" id="PTHR11465:SF9">
    <property type="entry name" value="CATALASE"/>
    <property type="match status" value="1"/>
</dbReference>
<dbReference type="AlphaFoldDB" id="A0A7Z0TXK2"/>
<dbReference type="GO" id="GO:0005737">
    <property type="term" value="C:cytoplasm"/>
    <property type="evidence" value="ECO:0007669"/>
    <property type="project" value="TreeGrafter"/>
</dbReference>
<evidence type="ECO:0000256" key="11">
    <source>
        <dbReference type="SAM" id="Phobius"/>
    </source>
</evidence>
<dbReference type="PROSITE" id="PS51402">
    <property type="entry name" value="CATALASE_3"/>
    <property type="match status" value="1"/>
</dbReference>
<evidence type="ECO:0000256" key="6">
    <source>
        <dbReference type="ARBA" id="ARBA00023004"/>
    </source>
</evidence>
<evidence type="ECO:0000313" key="13">
    <source>
        <dbReference type="EMBL" id="NYZ61880.1"/>
    </source>
</evidence>
<protein>
    <recommendedName>
        <fullName evidence="7">Catalase-related peroxidase</fullName>
        <ecNumber evidence="7">1.11.1.-</ecNumber>
    </recommendedName>
</protein>
<dbReference type="Gene3D" id="2.40.180.10">
    <property type="entry name" value="Catalase core domain"/>
    <property type="match status" value="1"/>
</dbReference>
<dbReference type="InterPro" id="IPR018028">
    <property type="entry name" value="Catalase"/>
</dbReference>
<dbReference type="CDD" id="cd08153">
    <property type="entry name" value="srpA_like"/>
    <property type="match status" value="1"/>
</dbReference>
<keyword evidence="11" id="KW-1133">Transmembrane helix</keyword>
<dbReference type="SUPFAM" id="SSF56634">
    <property type="entry name" value="Heme-dependent catalase-like"/>
    <property type="match status" value="1"/>
</dbReference>
<dbReference type="Proteomes" id="UP000589896">
    <property type="component" value="Unassembled WGS sequence"/>
</dbReference>
<keyword evidence="2 7" id="KW-0575">Peroxidase</keyword>
<dbReference type="RefSeq" id="WP_180543940.1">
    <property type="nucleotide sequence ID" value="NZ_JACCJZ010000010.1"/>
</dbReference>
<gene>
    <name evidence="13" type="ORF">H0E82_03745</name>
</gene>
<comment type="similarity">
    <text evidence="1 7">Belongs to the catalase family.</text>
</comment>
<dbReference type="GO" id="GO:0004096">
    <property type="term" value="F:catalase activity"/>
    <property type="evidence" value="ECO:0007669"/>
    <property type="project" value="InterPro"/>
</dbReference>
<keyword evidence="14" id="KW-1185">Reference proteome</keyword>
<organism evidence="13 14">
    <name type="scientific">Luteimonas deserti</name>
    <dbReference type="NCBI Taxonomy" id="2752306"/>
    <lineage>
        <taxon>Bacteria</taxon>
        <taxon>Pseudomonadati</taxon>
        <taxon>Pseudomonadota</taxon>
        <taxon>Gammaproteobacteria</taxon>
        <taxon>Lysobacterales</taxon>
        <taxon>Lysobacteraceae</taxon>
        <taxon>Luteimonas</taxon>
    </lineage>
</organism>
<name>A0A7Z0TXK2_9GAMM</name>
<keyword evidence="3 7" id="KW-0349">Heme</keyword>
<keyword evidence="11" id="KW-0472">Membrane</keyword>
<comment type="cofactor">
    <cofactor evidence="7">
        <name>heme</name>
        <dbReference type="ChEBI" id="CHEBI:30413"/>
    </cofactor>
</comment>
<keyword evidence="6 7" id="KW-0408">Iron</keyword>
<evidence type="ECO:0000256" key="5">
    <source>
        <dbReference type="ARBA" id="ARBA00023002"/>
    </source>
</evidence>
<proteinExistence type="inferred from homology"/>
<feature type="domain" description="Catalase core" evidence="12">
    <location>
        <begin position="37"/>
        <end position="358"/>
    </location>
</feature>
<feature type="binding site" description="axial binding residue" evidence="9">
    <location>
        <position position="334"/>
    </location>
    <ligand>
        <name>heme</name>
        <dbReference type="ChEBI" id="CHEBI:30413"/>
    </ligand>
    <ligandPart>
        <name>Fe</name>
        <dbReference type="ChEBI" id="CHEBI:18248"/>
    </ligandPart>
</feature>
<evidence type="ECO:0000313" key="14">
    <source>
        <dbReference type="Proteomes" id="UP000589896"/>
    </source>
</evidence>
<evidence type="ECO:0000256" key="3">
    <source>
        <dbReference type="ARBA" id="ARBA00022617"/>
    </source>
</evidence>
<feature type="active site" evidence="8">
    <location>
        <position position="64"/>
    </location>
</feature>
<feature type="transmembrane region" description="Helical" evidence="11">
    <location>
        <begin position="12"/>
        <end position="35"/>
    </location>
</feature>
<accession>A0A7Z0TXK2</accession>
<evidence type="ECO:0000256" key="10">
    <source>
        <dbReference type="SAM" id="MobiDB-lite"/>
    </source>
</evidence>
<reference evidence="13 14" key="1">
    <citation type="submission" date="2020-07" db="EMBL/GenBank/DDBJ databases">
        <title>isolation of Luteimonas sp. SJ-16.</title>
        <authorList>
            <person name="Huang X.-X."/>
            <person name="Xu L."/>
            <person name="Sun J.-Q."/>
        </authorList>
    </citation>
    <scope>NUCLEOTIDE SEQUENCE [LARGE SCALE GENOMIC DNA]</scope>
    <source>
        <strain evidence="13 14">SJ-16</strain>
    </source>
</reference>
<sequence length="361" mass="38389">MPRRPVLPPHAGAYLAIAAIVAAIVGAFAWTAGWLTPQRLTAPRMTDAIEATAATAYPGFRRAHAKGVCVAGRFEAAPGGAMLSRARVFADPTTPLVGRMSIGGGSPYGLDAQARVRSMALVLHAGDGSEWRMAMNSFPFFGATSAEAFFEQTRASAADPATGKADPERVAAFVAAHPAAQRFAAWAKSAPWSDSFANTRYHGVHAYRFVAADGQARIVRWAMHPRAPFVEMTPDQRAAAEGDYLQTELRRRLAEGALRWDMVATLAGPGDDPADPSTPWPDDREQVVLGSVVLDSAQDQADGPCRDLNFDPTVVPPGVALSDDPILAARAAVYAQSFDRRTRETARGADVGAVPPTETAR</sequence>
<keyword evidence="11" id="KW-0812">Transmembrane</keyword>
<evidence type="ECO:0000256" key="2">
    <source>
        <dbReference type="ARBA" id="ARBA00022559"/>
    </source>
</evidence>
<dbReference type="InterPro" id="IPR011614">
    <property type="entry name" value="Catalase_core"/>
</dbReference>
<dbReference type="InterPro" id="IPR024168">
    <property type="entry name" value="Catalase_SrpA-type_pred"/>
</dbReference>
<dbReference type="SMART" id="SM01060">
    <property type="entry name" value="Catalase"/>
    <property type="match status" value="1"/>
</dbReference>
<dbReference type="InterPro" id="IPR020835">
    <property type="entry name" value="Catalase_sf"/>
</dbReference>
<evidence type="ECO:0000256" key="4">
    <source>
        <dbReference type="ARBA" id="ARBA00022723"/>
    </source>
</evidence>
<dbReference type="Gene3D" id="1.20.1280.120">
    <property type="match status" value="1"/>
</dbReference>